<evidence type="ECO:0000256" key="2">
    <source>
        <dbReference type="SAM" id="SignalP"/>
    </source>
</evidence>
<feature type="compositionally biased region" description="Basic and acidic residues" evidence="1">
    <location>
        <begin position="238"/>
        <end position="247"/>
    </location>
</feature>
<sequence length="254" mass="27492">MPRILTLLLLLVSGVAVAAPELQTHTLQNRPASDVAEQLRQLYPDDAMTATAQGQSLVIRAEPSVQQEIDTLLETIDVAPRQLRVTVRSGTSTDQQRTSGGVSISDGEVRVGAESKVTTTRRNRERTLVVQEGQYAHITSGEVRTLPVAIQGGRNPAAILDQVAVRSGFLVSARVLSDEQVALTIYAFDNVQSDEVPDGYETEAVMTKRRAAPGDWVMLGQRQTAQSGSQTGIVRKTTGSERDTGSVRVRVEVM</sequence>
<gene>
    <name evidence="4" type="ORF">CF392_09400</name>
</gene>
<feature type="region of interest" description="Disordered" evidence="1">
    <location>
        <begin position="227"/>
        <end position="247"/>
    </location>
</feature>
<proteinExistence type="predicted"/>
<feature type="chain" id="PRO_5012403742" evidence="2">
    <location>
        <begin position="19"/>
        <end position="254"/>
    </location>
</feature>
<evidence type="ECO:0000259" key="3">
    <source>
        <dbReference type="Pfam" id="PF03958"/>
    </source>
</evidence>
<evidence type="ECO:0000313" key="5">
    <source>
        <dbReference type="Proteomes" id="UP000218332"/>
    </source>
</evidence>
<dbReference type="RefSeq" id="WP_095611201.1">
    <property type="nucleotide sequence ID" value="NZ_NMPM01000049.1"/>
</dbReference>
<accession>A0A2A2I357</accession>
<name>A0A2A2I357_9GAMM</name>
<keyword evidence="5" id="KW-1185">Reference proteome</keyword>
<feature type="domain" description="NolW-like" evidence="3">
    <location>
        <begin position="23"/>
        <end position="82"/>
    </location>
</feature>
<comment type="caution">
    <text evidence="4">The sequence shown here is derived from an EMBL/GenBank/DDBJ whole genome shotgun (WGS) entry which is preliminary data.</text>
</comment>
<keyword evidence="2" id="KW-0732">Signal</keyword>
<reference evidence="4 5" key="1">
    <citation type="submission" date="2017-07" db="EMBL/GenBank/DDBJ databases">
        <title>Tamlnaduibacter salinus (Mi-7) genome sequencing.</title>
        <authorList>
            <person name="Verma A."/>
            <person name="Krishnamurthi S."/>
        </authorList>
    </citation>
    <scope>NUCLEOTIDE SEQUENCE [LARGE SCALE GENOMIC DNA]</scope>
    <source>
        <strain evidence="4 5">Mi-7</strain>
    </source>
</reference>
<protein>
    <submittedName>
        <fullName evidence="4">Secretin</fullName>
    </submittedName>
</protein>
<dbReference type="EMBL" id="NMPM01000049">
    <property type="protein sequence ID" value="PAV25734.1"/>
    <property type="molecule type" value="Genomic_DNA"/>
</dbReference>
<feature type="signal peptide" evidence="2">
    <location>
        <begin position="1"/>
        <end position="18"/>
    </location>
</feature>
<evidence type="ECO:0000313" key="4">
    <source>
        <dbReference type="EMBL" id="PAV25734.1"/>
    </source>
</evidence>
<dbReference type="InterPro" id="IPR038591">
    <property type="entry name" value="NolW-like_sf"/>
</dbReference>
<dbReference type="Gene3D" id="3.30.1370.120">
    <property type="match status" value="1"/>
</dbReference>
<dbReference type="AlphaFoldDB" id="A0A2A2I357"/>
<dbReference type="Pfam" id="PF03958">
    <property type="entry name" value="Secretin_N"/>
    <property type="match status" value="1"/>
</dbReference>
<evidence type="ECO:0000256" key="1">
    <source>
        <dbReference type="SAM" id="MobiDB-lite"/>
    </source>
</evidence>
<dbReference type="InterPro" id="IPR005644">
    <property type="entry name" value="NolW-like"/>
</dbReference>
<organism evidence="4 5">
    <name type="scientific">Tamilnaduibacter salinus</name>
    <dbReference type="NCBI Taxonomy" id="1484056"/>
    <lineage>
        <taxon>Bacteria</taxon>
        <taxon>Pseudomonadati</taxon>
        <taxon>Pseudomonadota</taxon>
        <taxon>Gammaproteobacteria</taxon>
        <taxon>Pseudomonadales</taxon>
        <taxon>Marinobacteraceae</taxon>
        <taxon>Tamilnaduibacter</taxon>
    </lineage>
</organism>
<dbReference type="Proteomes" id="UP000218332">
    <property type="component" value="Unassembled WGS sequence"/>
</dbReference>